<proteinExistence type="predicted"/>
<evidence type="ECO:0000256" key="6">
    <source>
        <dbReference type="SAM" id="SignalP"/>
    </source>
</evidence>
<dbReference type="SMART" id="SM00749">
    <property type="entry name" value="BON"/>
    <property type="match status" value="1"/>
</dbReference>
<dbReference type="Pfam" id="PF04972">
    <property type="entry name" value="BON"/>
    <property type="match status" value="1"/>
</dbReference>
<dbReference type="PROSITE" id="PS50914">
    <property type="entry name" value="BON"/>
    <property type="match status" value="1"/>
</dbReference>
<evidence type="ECO:0000256" key="2">
    <source>
        <dbReference type="ARBA" id="ARBA00022729"/>
    </source>
</evidence>
<sequence length="108" mass="11289">MKNSLRITTTCLALLLGTGAVLTSGCAGTATKESTGEYIDNSAITTKVKSAFASDEMVKGREITVESFRGTVQLSGFVNTSAEKDRAGRIAGSVEGVTDVKNNIIVKK</sequence>
<dbReference type="PANTHER" id="PTHR34606:SF16">
    <property type="entry name" value="BON DOMAIN-CONTAINING PROTEIN"/>
    <property type="match status" value="1"/>
</dbReference>
<protein>
    <recommendedName>
        <fullName evidence="5">Osmotically-inducible protein Y</fullName>
    </recommendedName>
</protein>
<accession>A0A556QLB8</accession>
<evidence type="ECO:0000256" key="5">
    <source>
        <dbReference type="ARBA" id="ARBA00070588"/>
    </source>
</evidence>
<dbReference type="Gene3D" id="3.30.1340.30">
    <property type="match status" value="1"/>
</dbReference>
<dbReference type="InterPro" id="IPR007055">
    <property type="entry name" value="BON_dom"/>
</dbReference>
<dbReference type="AlphaFoldDB" id="A0A556QLB8"/>
<dbReference type="InterPro" id="IPR014004">
    <property type="entry name" value="Transpt-assoc_nodulatn_dom_bac"/>
</dbReference>
<evidence type="ECO:0000313" key="8">
    <source>
        <dbReference type="EMBL" id="TSJ77421.1"/>
    </source>
</evidence>
<dbReference type="OrthoDB" id="7360581at2"/>
<evidence type="ECO:0000256" key="1">
    <source>
        <dbReference type="ARBA" id="ARBA00004418"/>
    </source>
</evidence>
<feature type="chain" id="PRO_5021777411" description="Osmotically-inducible protein Y" evidence="6">
    <location>
        <begin position="30"/>
        <end position="108"/>
    </location>
</feature>
<name>A0A556QLB8_9BACT</name>
<comment type="subcellular location">
    <subcellularLocation>
        <location evidence="1">Periplasm</location>
    </subcellularLocation>
</comment>
<dbReference type="FunFam" id="3.30.1340.30:FF:000001">
    <property type="entry name" value="Molecular chaperone OsmY"/>
    <property type="match status" value="1"/>
</dbReference>
<reference evidence="8 9" key="1">
    <citation type="submission" date="2019-07" db="EMBL/GenBank/DDBJ databases">
        <title>Description of 53C-WASEF.</title>
        <authorList>
            <person name="Pitt A."/>
            <person name="Hahn M.W."/>
        </authorList>
    </citation>
    <scope>NUCLEOTIDE SEQUENCE [LARGE SCALE GENOMIC DNA]</scope>
    <source>
        <strain evidence="8 9">53C-WASEF</strain>
    </source>
</reference>
<comment type="caution">
    <text evidence="8">The sequence shown here is derived from an EMBL/GenBank/DDBJ whole genome shotgun (WGS) entry which is preliminary data.</text>
</comment>
<keyword evidence="9" id="KW-1185">Reference proteome</keyword>
<dbReference type="EMBL" id="VMBG01000002">
    <property type="protein sequence ID" value="TSJ77421.1"/>
    <property type="molecule type" value="Genomic_DNA"/>
</dbReference>
<evidence type="ECO:0000259" key="7">
    <source>
        <dbReference type="PROSITE" id="PS50914"/>
    </source>
</evidence>
<dbReference type="InterPro" id="IPR051686">
    <property type="entry name" value="Lipoprotein_DolP"/>
</dbReference>
<evidence type="ECO:0000313" key="9">
    <source>
        <dbReference type="Proteomes" id="UP000315648"/>
    </source>
</evidence>
<dbReference type="Proteomes" id="UP000315648">
    <property type="component" value="Unassembled WGS sequence"/>
</dbReference>
<evidence type="ECO:0000256" key="3">
    <source>
        <dbReference type="ARBA" id="ARBA00022737"/>
    </source>
</evidence>
<feature type="domain" description="BON" evidence="7">
    <location>
        <begin position="40"/>
        <end position="108"/>
    </location>
</feature>
<keyword evidence="3" id="KW-0677">Repeat</keyword>
<dbReference type="RefSeq" id="WP_144353823.1">
    <property type="nucleotide sequence ID" value="NZ_CBCRVV010000008.1"/>
</dbReference>
<gene>
    <name evidence="8" type="ORF">FPL22_15130</name>
</gene>
<organism evidence="8 9">
    <name type="scientific">Rariglobus hedericola</name>
    <dbReference type="NCBI Taxonomy" id="2597822"/>
    <lineage>
        <taxon>Bacteria</taxon>
        <taxon>Pseudomonadati</taxon>
        <taxon>Verrucomicrobiota</taxon>
        <taxon>Opitutia</taxon>
        <taxon>Opitutales</taxon>
        <taxon>Opitutaceae</taxon>
        <taxon>Rariglobus</taxon>
    </lineage>
</organism>
<feature type="signal peptide" evidence="6">
    <location>
        <begin position="1"/>
        <end position="29"/>
    </location>
</feature>
<keyword evidence="4" id="KW-0574">Periplasm</keyword>
<dbReference type="PANTHER" id="PTHR34606">
    <property type="entry name" value="BON DOMAIN-CONTAINING PROTEIN"/>
    <property type="match status" value="1"/>
</dbReference>
<keyword evidence="2 6" id="KW-0732">Signal</keyword>
<evidence type="ECO:0000256" key="4">
    <source>
        <dbReference type="ARBA" id="ARBA00022764"/>
    </source>
</evidence>
<dbReference type="GO" id="GO:0042597">
    <property type="term" value="C:periplasmic space"/>
    <property type="evidence" value="ECO:0007669"/>
    <property type="project" value="UniProtKB-SubCell"/>
</dbReference>
<dbReference type="PROSITE" id="PS51257">
    <property type="entry name" value="PROKAR_LIPOPROTEIN"/>
    <property type="match status" value="1"/>
</dbReference>